<feature type="region of interest" description="Disordered" evidence="1">
    <location>
        <begin position="1"/>
        <end position="36"/>
    </location>
</feature>
<dbReference type="Proteomes" id="UP001221898">
    <property type="component" value="Unassembled WGS sequence"/>
</dbReference>
<keyword evidence="3" id="KW-1185">Reference proteome</keyword>
<sequence length="165" mass="17890">MRRPAGRQQGLCPRHTARPGGGLHEPSLRPPPRCAVDTSDLARQRGLTRLTFISAGAEQARDQGSSISGEIPYLLSGAEREKHCLADGAQNAVTSSVQQVELTVGQQCRVGGTQRPQHPVLCLSLLLPSLPPAVHGWERVLGFVTDSLGWEAPVDQSLCRREFLR</sequence>
<dbReference type="EMBL" id="JAINUG010000147">
    <property type="protein sequence ID" value="KAJ8392353.1"/>
    <property type="molecule type" value="Genomic_DNA"/>
</dbReference>
<reference evidence="2" key="1">
    <citation type="journal article" date="2023" name="Science">
        <title>Genome structures resolve the early diversification of teleost fishes.</title>
        <authorList>
            <person name="Parey E."/>
            <person name="Louis A."/>
            <person name="Montfort J."/>
            <person name="Bouchez O."/>
            <person name="Roques C."/>
            <person name="Iampietro C."/>
            <person name="Lluch J."/>
            <person name="Castinel A."/>
            <person name="Donnadieu C."/>
            <person name="Desvignes T."/>
            <person name="Floi Bucao C."/>
            <person name="Jouanno E."/>
            <person name="Wen M."/>
            <person name="Mejri S."/>
            <person name="Dirks R."/>
            <person name="Jansen H."/>
            <person name="Henkel C."/>
            <person name="Chen W.J."/>
            <person name="Zahm M."/>
            <person name="Cabau C."/>
            <person name="Klopp C."/>
            <person name="Thompson A.W."/>
            <person name="Robinson-Rechavi M."/>
            <person name="Braasch I."/>
            <person name="Lecointre G."/>
            <person name="Bobe J."/>
            <person name="Postlethwait J.H."/>
            <person name="Berthelot C."/>
            <person name="Roest Crollius H."/>
            <person name="Guiguen Y."/>
        </authorList>
    </citation>
    <scope>NUCLEOTIDE SEQUENCE</scope>
    <source>
        <strain evidence="2">NC1722</strain>
    </source>
</reference>
<evidence type="ECO:0000313" key="2">
    <source>
        <dbReference type="EMBL" id="KAJ8392353.1"/>
    </source>
</evidence>
<protein>
    <submittedName>
        <fullName evidence="2">Uncharacterized protein</fullName>
    </submittedName>
</protein>
<organism evidence="2 3">
    <name type="scientific">Aldrovandia affinis</name>
    <dbReference type="NCBI Taxonomy" id="143900"/>
    <lineage>
        <taxon>Eukaryota</taxon>
        <taxon>Metazoa</taxon>
        <taxon>Chordata</taxon>
        <taxon>Craniata</taxon>
        <taxon>Vertebrata</taxon>
        <taxon>Euteleostomi</taxon>
        <taxon>Actinopterygii</taxon>
        <taxon>Neopterygii</taxon>
        <taxon>Teleostei</taxon>
        <taxon>Notacanthiformes</taxon>
        <taxon>Halosauridae</taxon>
        <taxon>Aldrovandia</taxon>
    </lineage>
</organism>
<proteinExistence type="predicted"/>
<comment type="caution">
    <text evidence="2">The sequence shown here is derived from an EMBL/GenBank/DDBJ whole genome shotgun (WGS) entry which is preliminary data.</text>
</comment>
<name>A0AAD7WD48_9TELE</name>
<evidence type="ECO:0000313" key="3">
    <source>
        <dbReference type="Proteomes" id="UP001221898"/>
    </source>
</evidence>
<evidence type="ECO:0000256" key="1">
    <source>
        <dbReference type="SAM" id="MobiDB-lite"/>
    </source>
</evidence>
<gene>
    <name evidence="2" type="ORF">AAFF_G00077170</name>
</gene>
<accession>A0AAD7WD48</accession>
<dbReference type="AlphaFoldDB" id="A0AAD7WD48"/>